<organism evidence="1 2">
    <name type="scientific">Hydnomerulius pinastri MD-312</name>
    <dbReference type="NCBI Taxonomy" id="994086"/>
    <lineage>
        <taxon>Eukaryota</taxon>
        <taxon>Fungi</taxon>
        <taxon>Dikarya</taxon>
        <taxon>Basidiomycota</taxon>
        <taxon>Agaricomycotina</taxon>
        <taxon>Agaricomycetes</taxon>
        <taxon>Agaricomycetidae</taxon>
        <taxon>Boletales</taxon>
        <taxon>Boletales incertae sedis</taxon>
        <taxon>Leucogyrophana</taxon>
    </lineage>
</organism>
<gene>
    <name evidence="1" type="ORF">HYDPIDRAFT_115031</name>
</gene>
<name>A0A0C9WCI6_9AGAM</name>
<dbReference type="Proteomes" id="UP000053820">
    <property type="component" value="Unassembled WGS sequence"/>
</dbReference>
<sequence length="59" mass="6429">MASIAASWTLGERSVNNGWQSGHEEPNITNLGEVATTVTSLQTYYVAPNSHELDPNQQL</sequence>
<dbReference type="EMBL" id="KN839857">
    <property type="protein sequence ID" value="KIJ62166.1"/>
    <property type="molecule type" value="Genomic_DNA"/>
</dbReference>
<evidence type="ECO:0000313" key="2">
    <source>
        <dbReference type="Proteomes" id="UP000053820"/>
    </source>
</evidence>
<accession>A0A0C9WCI6</accession>
<reference evidence="1 2" key="1">
    <citation type="submission" date="2014-04" db="EMBL/GenBank/DDBJ databases">
        <title>Evolutionary Origins and Diversification of the Mycorrhizal Mutualists.</title>
        <authorList>
            <consortium name="DOE Joint Genome Institute"/>
            <consortium name="Mycorrhizal Genomics Consortium"/>
            <person name="Kohler A."/>
            <person name="Kuo A."/>
            <person name="Nagy L.G."/>
            <person name="Floudas D."/>
            <person name="Copeland A."/>
            <person name="Barry K.W."/>
            <person name="Cichocki N."/>
            <person name="Veneault-Fourrey C."/>
            <person name="LaButti K."/>
            <person name="Lindquist E.A."/>
            <person name="Lipzen A."/>
            <person name="Lundell T."/>
            <person name="Morin E."/>
            <person name="Murat C."/>
            <person name="Riley R."/>
            <person name="Ohm R."/>
            <person name="Sun H."/>
            <person name="Tunlid A."/>
            <person name="Henrissat B."/>
            <person name="Grigoriev I.V."/>
            <person name="Hibbett D.S."/>
            <person name="Martin F."/>
        </authorList>
    </citation>
    <scope>NUCLEOTIDE SEQUENCE [LARGE SCALE GENOMIC DNA]</scope>
    <source>
        <strain evidence="1 2">MD-312</strain>
    </source>
</reference>
<evidence type="ECO:0000313" key="1">
    <source>
        <dbReference type="EMBL" id="KIJ62166.1"/>
    </source>
</evidence>
<protein>
    <submittedName>
        <fullName evidence="1">Uncharacterized protein</fullName>
    </submittedName>
</protein>
<keyword evidence="2" id="KW-1185">Reference proteome</keyword>
<dbReference type="AlphaFoldDB" id="A0A0C9WCI6"/>
<dbReference type="HOGENOM" id="CLU_2961077_0_0_1"/>
<proteinExistence type="predicted"/>